<gene>
    <name evidence="1" type="ORF">rCG_25385</name>
</gene>
<dbReference type="EMBL" id="CH473954">
    <property type="protein sequence ID" value="EDL77756.1"/>
    <property type="molecule type" value="Genomic_DNA"/>
</dbReference>
<evidence type="ECO:0000313" key="1">
    <source>
        <dbReference type="EMBL" id="EDL77756.1"/>
    </source>
</evidence>
<feature type="non-terminal residue" evidence="1">
    <location>
        <position position="25"/>
    </location>
</feature>
<protein>
    <submittedName>
        <fullName evidence="1">RCG25385</fullName>
    </submittedName>
</protein>
<feature type="non-terminal residue" evidence="1">
    <location>
        <position position="1"/>
    </location>
</feature>
<reference evidence="1 2" key="1">
    <citation type="submission" date="2005-09" db="EMBL/GenBank/DDBJ databases">
        <authorList>
            <person name="Mural R.J."/>
            <person name="Li P.W."/>
            <person name="Adams M.D."/>
            <person name="Amanatides P.G."/>
            <person name="Baden-Tillson H."/>
            <person name="Barnstead M."/>
            <person name="Chin S.H."/>
            <person name="Dew I."/>
            <person name="Evans C.A."/>
            <person name="Ferriera S."/>
            <person name="Flanigan M."/>
            <person name="Fosler C."/>
            <person name="Glodek A."/>
            <person name="Gu Z."/>
            <person name="Holt R.A."/>
            <person name="Jennings D."/>
            <person name="Kraft C.L."/>
            <person name="Lu F."/>
            <person name="Nguyen T."/>
            <person name="Nusskern D.R."/>
            <person name="Pfannkoch C.M."/>
            <person name="Sitter C."/>
            <person name="Sutton G.G."/>
            <person name="Venter J.C."/>
            <person name="Wang Z."/>
            <person name="Woodage T."/>
            <person name="Zheng X.H."/>
            <person name="Zhong F."/>
        </authorList>
    </citation>
    <scope>NUCLEOTIDE SEQUENCE [LARGE SCALE GENOMIC DNA]</scope>
    <source>
        <strain>BN</strain>
        <strain evidence="2">Sprague-Dawley</strain>
    </source>
</reference>
<accession>A6I1H1</accession>
<organism evidence="1 2">
    <name type="scientific">Rattus norvegicus</name>
    <name type="common">Rat</name>
    <dbReference type="NCBI Taxonomy" id="10116"/>
    <lineage>
        <taxon>Eukaryota</taxon>
        <taxon>Metazoa</taxon>
        <taxon>Chordata</taxon>
        <taxon>Craniata</taxon>
        <taxon>Vertebrata</taxon>
        <taxon>Euteleostomi</taxon>
        <taxon>Mammalia</taxon>
        <taxon>Eutheria</taxon>
        <taxon>Euarchontoglires</taxon>
        <taxon>Glires</taxon>
        <taxon>Rodentia</taxon>
        <taxon>Myomorpha</taxon>
        <taxon>Muroidea</taxon>
        <taxon>Muridae</taxon>
        <taxon>Murinae</taxon>
        <taxon>Rattus</taxon>
    </lineage>
</organism>
<name>A6I1H1_RAT</name>
<evidence type="ECO:0000313" key="2">
    <source>
        <dbReference type="Proteomes" id="UP000234681"/>
    </source>
</evidence>
<sequence length="25" mass="2923">GKSLFSLHFYIAVHHQRKSGLKLKQ</sequence>
<dbReference type="AlphaFoldDB" id="A6I1H1"/>
<dbReference type="Proteomes" id="UP000234681">
    <property type="component" value="Chromosome 8"/>
</dbReference>
<proteinExistence type="predicted"/>